<comment type="caution">
    <text evidence="7">The sequence shown here is derived from an EMBL/GenBank/DDBJ whole genome shotgun (WGS) entry which is preliminary data.</text>
</comment>
<dbReference type="EMBL" id="RCMG01000213">
    <property type="protein sequence ID" value="KAG2859529.1"/>
    <property type="molecule type" value="Genomic_DNA"/>
</dbReference>
<dbReference type="Proteomes" id="UP000760860">
    <property type="component" value="Unassembled WGS sequence"/>
</dbReference>
<dbReference type="EMBL" id="RCML01000210">
    <property type="protein sequence ID" value="KAG2985547.1"/>
    <property type="molecule type" value="Genomic_DNA"/>
</dbReference>
<organism evidence="7 8">
    <name type="scientific">Phytophthora cactorum</name>
    <dbReference type="NCBI Taxonomy" id="29920"/>
    <lineage>
        <taxon>Eukaryota</taxon>
        <taxon>Sar</taxon>
        <taxon>Stramenopiles</taxon>
        <taxon>Oomycota</taxon>
        <taxon>Peronosporomycetes</taxon>
        <taxon>Peronosporales</taxon>
        <taxon>Peronosporaceae</taxon>
        <taxon>Phytophthora</taxon>
    </lineage>
</organism>
<dbReference type="Proteomes" id="UP000736787">
    <property type="component" value="Unassembled WGS sequence"/>
</dbReference>
<evidence type="ECO:0000313" key="3">
    <source>
        <dbReference type="EMBL" id="KAG2923433.1"/>
    </source>
</evidence>
<dbReference type="Proteomes" id="UP000735874">
    <property type="component" value="Unassembled WGS sequence"/>
</dbReference>
<dbReference type="EMBL" id="MJFZ01000401">
    <property type="protein sequence ID" value="RAW29895.1"/>
    <property type="molecule type" value="Genomic_DNA"/>
</dbReference>
<evidence type="ECO:0000313" key="5">
    <source>
        <dbReference type="EMBL" id="KAG2985547.1"/>
    </source>
</evidence>
<reference evidence="2" key="2">
    <citation type="submission" date="2018-10" db="EMBL/GenBank/DDBJ databases">
        <title>Effector identification in a new, highly contiguous assembly of the strawberry crown rot pathogen Phytophthora cactorum.</title>
        <authorList>
            <person name="Armitage A.D."/>
            <person name="Nellist C.F."/>
            <person name="Bates H."/>
            <person name="Vickerstaff R.J."/>
            <person name="Harrison R.J."/>
        </authorList>
    </citation>
    <scope>NUCLEOTIDE SEQUENCE</scope>
    <source>
        <strain evidence="2">15-7</strain>
        <strain evidence="3">4032</strain>
        <strain evidence="4">4040</strain>
        <strain evidence="5">P415</strain>
        <strain evidence="6">P421</strain>
    </source>
</reference>
<sequence length="89" mass="10315">MLDVKTVGSDLTPAQQGEILIDLSYFLDQFGSTRAGRTKLQEQEGAIKRLRRQAQHFVNRRTDKDDEEEPSNTTPHIAMKLPWMSWMRP</sequence>
<evidence type="ECO:0000313" key="2">
    <source>
        <dbReference type="EMBL" id="KAG2859529.1"/>
    </source>
</evidence>
<proteinExistence type="predicted"/>
<dbReference type="VEuPathDB" id="FungiDB:PC110_g13746"/>
<evidence type="ECO:0000313" key="7">
    <source>
        <dbReference type="EMBL" id="RAW29895.1"/>
    </source>
</evidence>
<evidence type="ECO:0000313" key="6">
    <source>
        <dbReference type="EMBL" id="KAG3221339.1"/>
    </source>
</evidence>
<name>A0A329RZH3_9STRA</name>
<dbReference type="EMBL" id="RCMK01000202">
    <property type="protein sequence ID" value="KAG2944423.1"/>
    <property type="molecule type" value="Genomic_DNA"/>
</dbReference>
<dbReference type="STRING" id="29920.A0A329RZH3"/>
<gene>
    <name evidence="7" type="ORF">PC110_g13746</name>
    <name evidence="2" type="ORF">PC113_g8859</name>
    <name evidence="3" type="ORF">PC115_g8964</name>
    <name evidence="4" type="ORF">PC117_g9043</name>
    <name evidence="5" type="ORF">PC118_g8290</name>
    <name evidence="6" type="ORF">PC129_g7934</name>
</gene>
<dbReference type="Proteomes" id="UP000251314">
    <property type="component" value="Unassembled WGS sequence"/>
</dbReference>
<dbReference type="AlphaFoldDB" id="A0A329RZH3"/>
<feature type="region of interest" description="Disordered" evidence="1">
    <location>
        <begin position="44"/>
        <end position="89"/>
    </location>
</feature>
<dbReference type="Proteomes" id="UP000697107">
    <property type="component" value="Unassembled WGS sequence"/>
</dbReference>
<protein>
    <submittedName>
        <fullName evidence="7">Uncharacterized protein</fullName>
    </submittedName>
</protein>
<dbReference type="EMBL" id="RCMI01000239">
    <property type="protein sequence ID" value="KAG2923433.1"/>
    <property type="molecule type" value="Genomic_DNA"/>
</dbReference>
<evidence type="ECO:0000256" key="1">
    <source>
        <dbReference type="SAM" id="MobiDB-lite"/>
    </source>
</evidence>
<evidence type="ECO:0000313" key="4">
    <source>
        <dbReference type="EMBL" id="KAG2944423.1"/>
    </source>
</evidence>
<accession>A0A329RZH3</accession>
<dbReference type="EMBL" id="RCMV01000223">
    <property type="protein sequence ID" value="KAG3221339.1"/>
    <property type="molecule type" value="Genomic_DNA"/>
</dbReference>
<evidence type="ECO:0000313" key="8">
    <source>
        <dbReference type="Proteomes" id="UP000251314"/>
    </source>
</evidence>
<reference evidence="7 8" key="1">
    <citation type="submission" date="2018-01" db="EMBL/GenBank/DDBJ databases">
        <title>Draft genome of the strawberry crown rot pathogen Phytophthora cactorum.</title>
        <authorList>
            <person name="Armitage A.D."/>
            <person name="Lysoe E."/>
            <person name="Nellist C.F."/>
            <person name="Harrison R.J."/>
            <person name="Brurberg M.B."/>
        </authorList>
    </citation>
    <scope>NUCLEOTIDE SEQUENCE [LARGE SCALE GENOMIC DNA]</scope>
    <source>
        <strain evidence="7 8">10300</strain>
    </source>
</reference>
<dbReference type="Proteomes" id="UP000774804">
    <property type="component" value="Unassembled WGS sequence"/>
</dbReference>
<keyword evidence="8" id="KW-1185">Reference proteome</keyword>
<dbReference type="OrthoDB" id="127814at2759"/>